<gene>
    <name evidence="2" type="ORF">PAHAL_7G350000</name>
</gene>
<evidence type="ECO:0000256" key="1">
    <source>
        <dbReference type="SAM" id="MobiDB-lite"/>
    </source>
</evidence>
<reference evidence="2" key="1">
    <citation type="submission" date="2018-04" db="EMBL/GenBank/DDBJ databases">
        <title>WGS assembly of Panicum hallii.</title>
        <authorList>
            <person name="Lovell J."/>
            <person name="Jenkins J."/>
            <person name="Lowry D."/>
            <person name="Mamidi S."/>
            <person name="Sreedasyam A."/>
            <person name="Weng X."/>
            <person name="Barry K."/>
            <person name="Bonette J."/>
            <person name="Campitelli B."/>
            <person name="Daum C."/>
            <person name="Gordon S."/>
            <person name="Gould B."/>
            <person name="Lipzen A."/>
            <person name="Macqueen A."/>
            <person name="Palacio-Mejia J."/>
            <person name="Plott C."/>
            <person name="Shakirov E."/>
            <person name="Shu S."/>
            <person name="Yoshinaga Y."/>
            <person name="Zane M."/>
            <person name="Rokhsar D."/>
            <person name="Grimwood J."/>
            <person name="Schmutz J."/>
            <person name="Juenger T."/>
        </authorList>
    </citation>
    <scope>NUCLEOTIDE SEQUENCE [LARGE SCALE GENOMIC DNA]</scope>
    <source>
        <strain evidence="2">FIL2</strain>
    </source>
</reference>
<dbReference type="EMBL" id="CM008052">
    <property type="protein sequence ID" value="PVH36083.1"/>
    <property type="molecule type" value="Genomic_DNA"/>
</dbReference>
<protein>
    <submittedName>
        <fullName evidence="2">Uncharacterized protein</fullName>
    </submittedName>
</protein>
<dbReference type="Gramene" id="PVH36083">
    <property type="protein sequence ID" value="PVH36083"/>
    <property type="gene ID" value="PAHAL_7G350000"/>
</dbReference>
<evidence type="ECO:0000313" key="2">
    <source>
        <dbReference type="EMBL" id="PVH36083.1"/>
    </source>
</evidence>
<proteinExistence type="predicted"/>
<sequence>MFKQPAGQIEDSSRGQFPSLPFPSIRRLPRPTPPTPTPERERERGRGSRGELAAGHSTPLPPLLPLLRAQPKHPALRSLLLAGRVPPEP</sequence>
<name>A0A2T8IEI7_9POAL</name>
<accession>A0A2T8IEI7</accession>
<organism evidence="2">
    <name type="scientific">Panicum hallii</name>
    <dbReference type="NCBI Taxonomy" id="206008"/>
    <lineage>
        <taxon>Eukaryota</taxon>
        <taxon>Viridiplantae</taxon>
        <taxon>Streptophyta</taxon>
        <taxon>Embryophyta</taxon>
        <taxon>Tracheophyta</taxon>
        <taxon>Spermatophyta</taxon>
        <taxon>Magnoliopsida</taxon>
        <taxon>Liliopsida</taxon>
        <taxon>Poales</taxon>
        <taxon>Poaceae</taxon>
        <taxon>PACMAD clade</taxon>
        <taxon>Panicoideae</taxon>
        <taxon>Panicodae</taxon>
        <taxon>Paniceae</taxon>
        <taxon>Panicinae</taxon>
        <taxon>Panicum</taxon>
        <taxon>Panicum sect. Panicum</taxon>
    </lineage>
</organism>
<feature type="region of interest" description="Disordered" evidence="1">
    <location>
        <begin position="1"/>
        <end position="66"/>
    </location>
</feature>
<feature type="compositionally biased region" description="Basic and acidic residues" evidence="1">
    <location>
        <begin position="38"/>
        <end position="49"/>
    </location>
</feature>
<dbReference type="AlphaFoldDB" id="A0A2T8IEI7"/>
<dbReference type="Proteomes" id="UP000243499">
    <property type="component" value="Chromosome 7"/>
</dbReference>